<feature type="domain" description="CheB-type methylesterase" evidence="10">
    <location>
        <begin position="189"/>
        <end position="378"/>
    </location>
</feature>
<dbReference type="SUPFAM" id="SSF52738">
    <property type="entry name" value="Methylesterase CheB, C-terminal domain"/>
    <property type="match status" value="1"/>
</dbReference>
<comment type="similarity">
    <text evidence="5">Belongs to the CheB family.</text>
</comment>
<dbReference type="EC" id="3.5.1.44" evidence="5"/>
<feature type="modified residue" description="4-aspartylphosphate" evidence="5 7">
    <location>
        <position position="53"/>
    </location>
</feature>
<comment type="caution">
    <text evidence="11">The sequence shown here is derived from an EMBL/GenBank/DDBJ whole genome shotgun (WGS) entry which is preliminary data.</text>
</comment>
<reference evidence="11" key="2">
    <citation type="submission" date="2021-08" db="EMBL/GenBank/DDBJ databases">
        <authorList>
            <person name="Tani A."/>
            <person name="Ola A."/>
            <person name="Ogura Y."/>
            <person name="Katsura K."/>
            <person name="Hayashi T."/>
        </authorList>
    </citation>
    <scope>NUCLEOTIDE SEQUENCE</scope>
    <source>
        <strain evidence="11">KCTC 52305</strain>
    </source>
</reference>
<protein>
    <recommendedName>
        <fullName evidence="5">Protein-glutamate methylesterase/protein-glutamine glutaminase</fullName>
        <ecNumber evidence="5">3.1.1.61</ecNumber>
        <ecNumber evidence="5">3.5.1.44</ecNumber>
    </recommendedName>
</protein>
<evidence type="ECO:0000256" key="7">
    <source>
        <dbReference type="PROSITE-ProRule" id="PRU00169"/>
    </source>
</evidence>
<feature type="domain" description="Response regulatory" evidence="9">
    <location>
        <begin position="3"/>
        <end position="119"/>
    </location>
</feature>
<dbReference type="InterPro" id="IPR001789">
    <property type="entry name" value="Sig_transdc_resp-reg_receiver"/>
</dbReference>
<dbReference type="Pfam" id="PF01339">
    <property type="entry name" value="CheB_methylest"/>
    <property type="match status" value="1"/>
</dbReference>
<dbReference type="InterPro" id="IPR035909">
    <property type="entry name" value="CheB_C"/>
</dbReference>
<comment type="function">
    <text evidence="5">Involved in chemotaxis. Part of a chemotaxis signal transduction system that modulates chemotaxis in response to various stimuli. Catalyzes the demethylation of specific methylglutamate residues introduced into the chemoreceptors (methyl-accepting chemotaxis proteins or MCP) by CheR. Also mediates the irreversible deamidation of specific glutamine residues to glutamic acid.</text>
</comment>
<feature type="region of interest" description="Disordered" evidence="8">
    <location>
        <begin position="146"/>
        <end position="190"/>
    </location>
</feature>
<dbReference type="CDD" id="cd17541">
    <property type="entry name" value="REC_CheB-like"/>
    <property type="match status" value="1"/>
</dbReference>
<keyword evidence="12" id="KW-1185">Reference proteome</keyword>
<dbReference type="PANTHER" id="PTHR42872:SF6">
    <property type="entry name" value="PROTEIN-GLUTAMATE METHYLESTERASE_PROTEIN-GLUTAMINE GLUTAMINASE"/>
    <property type="match status" value="1"/>
</dbReference>
<sequence>MIRLLVVDDSALMRRLLGGLFAAEGDFEVAFARDGREALAAHARFRPDVVTLDVAMPGLDGLACLDGIMLERPCAVVMLSGLTAAGAEVTLDALERGAVDFIAKPSGAVSLDFDRIGPAIVQKVRAAAGARLRPALGLGARVRARTSLARHRPGGEPRPGENPRPGGDPRPGVEPRSHAQPQRAGGVRPGGLVLVGTSTGGPRALDALLSRLPADFPWPVIVAQHMPGSFTGPLARRLDGLCALGVEEVGRPLPLAPGRIYVGRGDADVIVARRPAGLVAAPIPAHPDHLWHPSVDRLVDSALDHVDPARLIGILMTGMGRDGARAMTALRARGGRTIAESEETAAVWGMPGELVRAGGADVVAPLDAIADSLLGMLP</sequence>
<dbReference type="InterPro" id="IPR000673">
    <property type="entry name" value="Sig_transdc_resp-reg_Me-estase"/>
</dbReference>
<keyword evidence="3 5" id="KW-0378">Hydrolase</keyword>
<feature type="active site" evidence="5 6">
    <location>
        <position position="198"/>
    </location>
</feature>
<keyword evidence="2 5" id="KW-0145">Chemotaxis</keyword>
<name>A0ABQ4QW91_9HYPH</name>
<evidence type="ECO:0000313" key="11">
    <source>
        <dbReference type="EMBL" id="GJD48949.1"/>
    </source>
</evidence>
<dbReference type="Proteomes" id="UP001055167">
    <property type="component" value="Unassembled WGS sequence"/>
</dbReference>
<evidence type="ECO:0000256" key="4">
    <source>
        <dbReference type="ARBA" id="ARBA00048267"/>
    </source>
</evidence>
<feature type="active site" evidence="5 6">
    <location>
        <position position="225"/>
    </location>
</feature>
<evidence type="ECO:0000259" key="10">
    <source>
        <dbReference type="PROSITE" id="PS50122"/>
    </source>
</evidence>
<evidence type="ECO:0000256" key="5">
    <source>
        <dbReference type="HAMAP-Rule" id="MF_00099"/>
    </source>
</evidence>
<dbReference type="EC" id="3.1.1.61" evidence="5"/>
<accession>A0ABQ4QW91</accession>
<keyword evidence="1 5" id="KW-0963">Cytoplasm</keyword>
<dbReference type="PANTHER" id="PTHR42872">
    <property type="entry name" value="PROTEIN-GLUTAMATE METHYLESTERASE/PROTEIN-GLUTAMINE GLUTAMINASE"/>
    <property type="match status" value="1"/>
</dbReference>
<feature type="active site" evidence="5 6">
    <location>
        <position position="322"/>
    </location>
</feature>
<gene>
    <name evidence="11" type="primary">cheB_3</name>
    <name evidence="5" type="synonym">cheB</name>
    <name evidence="11" type="ORF">OPKNFCMD_1675</name>
</gene>
<dbReference type="Gene3D" id="3.40.50.180">
    <property type="entry name" value="Methylesterase CheB, C-terminal domain"/>
    <property type="match status" value="1"/>
</dbReference>
<comment type="catalytic activity">
    <reaction evidence="5">
        <text>L-glutaminyl-[protein] + H2O = L-glutamyl-[protein] + NH4(+)</text>
        <dbReference type="Rhea" id="RHEA:16441"/>
        <dbReference type="Rhea" id="RHEA-COMP:10207"/>
        <dbReference type="Rhea" id="RHEA-COMP:10208"/>
        <dbReference type="ChEBI" id="CHEBI:15377"/>
        <dbReference type="ChEBI" id="CHEBI:28938"/>
        <dbReference type="ChEBI" id="CHEBI:29973"/>
        <dbReference type="ChEBI" id="CHEBI:30011"/>
        <dbReference type="EC" id="3.5.1.44"/>
    </reaction>
</comment>
<comment type="subcellular location">
    <subcellularLocation>
        <location evidence="5">Cytoplasm</location>
    </subcellularLocation>
</comment>
<dbReference type="HAMAP" id="MF_00099">
    <property type="entry name" value="CheB_chemtxs"/>
    <property type="match status" value="1"/>
</dbReference>
<evidence type="ECO:0000256" key="1">
    <source>
        <dbReference type="ARBA" id="ARBA00022490"/>
    </source>
</evidence>
<dbReference type="Pfam" id="PF00072">
    <property type="entry name" value="Response_reg"/>
    <property type="match status" value="1"/>
</dbReference>
<proteinExistence type="inferred from homology"/>
<dbReference type="SUPFAM" id="SSF52172">
    <property type="entry name" value="CheY-like"/>
    <property type="match status" value="1"/>
</dbReference>
<comment type="catalytic activity">
    <reaction evidence="4 5">
        <text>[protein]-L-glutamate 5-O-methyl ester + H2O = L-glutamyl-[protein] + methanol + H(+)</text>
        <dbReference type="Rhea" id="RHEA:23236"/>
        <dbReference type="Rhea" id="RHEA-COMP:10208"/>
        <dbReference type="Rhea" id="RHEA-COMP:10311"/>
        <dbReference type="ChEBI" id="CHEBI:15377"/>
        <dbReference type="ChEBI" id="CHEBI:15378"/>
        <dbReference type="ChEBI" id="CHEBI:17790"/>
        <dbReference type="ChEBI" id="CHEBI:29973"/>
        <dbReference type="ChEBI" id="CHEBI:82795"/>
        <dbReference type="EC" id="3.1.1.61"/>
    </reaction>
</comment>
<dbReference type="EMBL" id="BPQH01000004">
    <property type="protein sequence ID" value="GJD48949.1"/>
    <property type="molecule type" value="Genomic_DNA"/>
</dbReference>
<dbReference type="CDD" id="cd16432">
    <property type="entry name" value="CheB_Rec"/>
    <property type="match status" value="1"/>
</dbReference>
<evidence type="ECO:0000256" key="6">
    <source>
        <dbReference type="PROSITE-ProRule" id="PRU00050"/>
    </source>
</evidence>
<evidence type="ECO:0000256" key="2">
    <source>
        <dbReference type="ARBA" id="ARBA00022500"/>
    </source>
</evidence>
<evidence type="ECO:0000259" key="9">
    <source>
        <dbReference type="PROSITE" id="PS50110"/>
    </source>
</evidence>
<dbReference type="NCBIfam" id="NF001965">
    <property type="entry name" value="PRK00742.1"/>
    <property type="match status" value="1"/>
</dbReference>
<dbReference type="PIRSF" id="PIRSF000876">
    <property type="entry name" value="RR_chemtxs_CheB"/>
    <property type="match status" value="1"/>
</dbReference>
<dbReference type="SMART" id="SM00448">
    <property type="entry name" value="REC"/>
    <property type="match status" value="1"/>
</dbReference>
<organism evidence="11 12">
    <name type="scientific">Methylobacterium crusticola</name>
    <dbReference type="NCBI Taxonomy" id="1697972"/>
    <lineage>
        <taxon>Bacteria</taxon>
        <taxon>Pseudomonadati</taxon>
        <taxon>Pseudomonadota</taxon>
        <taxon>Alphaproteobacteria</taxon>
        <taxon>Hyphomicrobiales</taxon>
        <taxon>Methylobacteriaceae</taxon>
        <taxon>Methylobacterium</taxon>
    </lineage>
</organism>
<dbReference type="RefSeq" id="WP_128566530.1">
    <property type="nucleotide sequence ID" value="NZ_BPQH01000004.1"/>
</dbReference>
<dbReference type="InterPro" id="IPR008248">
    <property type="entry name" value="CheB-like"/>
</dbReference>
<reference evidence="11" key="1">
    <citation type="journal article" date="2021" name="Front. Microbiol.">
        <title>Comprehensive Comparative Genomics and Phenotyping of Methylobacterium Species.</title>
        <authorList>
            <person name="Alessa O."/>
            <person name="Ogura Y."/>
            <person name="Fujitani Y."/>
            <person name="Takami H."/>
            <person name="Hayashi T."/>
            <person name="Sahin N."/>
            <person name="Tani A."/>
        </authorList>
    </citation>
    <scope>NUCLEOTIDE SEQUENCE</scope>
    <source>
        <strain evidence="11">KCTC 52305</strain>
    </source>
</reference>
<comment type="PTM">
    <text evidence="5">Phosphorylated by CheA. Phosphorylation of the N-terminal regulatory domain activates the methylesterase activity.</text>
</comment>
<dbReference type="Gene3D" id="3.40.50.2300">
    <property type="match status" value="1"/>
</dbReference>
<evidence type="ECO:0000256" key="3">
    <source>
        <dbReference type="ARBA" id="ARBA00022801"/>
    </source>
</evidence>
<dbReference type="PROSITE" id="PS50122">
    <property type="entry name" value="CHEB"/>
    <property type="match status" value="1"/>
</dbReference>
<comment type="domain">
    <text evidence="5">Contains a C-terminal catalytic domain, and an N-terminal region which modulates catalytic activity.</text>
</comment>
<evidence type="ECO:0000256" key="8">
    <source>
        <dbReference type="SAM" id="MobiDB-lite"/>
    </source>
</evidence>
<keyword evidence="5 7" id="KW-0597">Phosphoprotein</keyword>
<dbReference type="InterPro" id="IPR011006">
    <property type="entry name" value="CheY-like_superfamily"/>
</dbReference>
<evidence type="ECO:0000313" key="12">
    <source>
        <dbReference type="Proteomes" id="UP001055167"/>
    </source>
</evidence>
<dbReference type="PROSITE" id="PS50110">
    <property type="entry name" value="RESPONSE_REGULATORY"/>
    <property type="match status" value="1"/>
</dbReference>